<feature type="transmembrane region" description="Helical" evidence="1">
    <location>
        <begin position="50"/>
        <end position="69"/>
    </location>
</feature>
<gene>
    <name evidence="2" type="ORF">F7D14_15695</name>
</gene>
<feature type="transmembrane region" description="Helical" evidence="1">
    <location>
        <begin position="16"/>
        <end position="38"/>
    </location>
</feature>
<dbReference type="AlphaFoldDB" id="A0A6B8M4D3"/>
<feature type="transmembrane region" description="Helical" evidence="1">
    <location>
        <begin position="75"/>
        <end position="93"/>
    </location>
</feature>
<keyword evidence="1" id="KW-1133">Transmembrane helix</keyword>
<reference evidence="2 3" key="1">
    <citation type="submission" date="2019-09" db="EMBL/GenBank/DDBJ databases">
        <title>Isolation and complete genome sequencing of Methylocystis species.</title>
        <authorList>
            <person name="Rumah B.L."/>
            <person name="Stead C.E."/>
            <person name="Stevens B.C."/>
            <person name="Minton N.P."/>
            <person name="Grosse-Honebrink A."/>
            <person name="Zhang Y."/>
        </authorList>
    </citation>
    <scope>NUCLEOTIDE SEQUENCE [LARGE SCALE GENOMIC DNA]</scope>
    <source>
        <strain evidence="2 3">BRCS2</strain>
    </source>
</reference>
<evidence type="ECO:0000256" key="1">
    <source>
        <dbReference type="SAM" id="Phobius"/>
    </source>
</evidence>
<dbReference type="EMBL" id="CP044331">
    <property type="protein sequence ID" value="QGM98784.1"/>
    <property type="molecule type" value="Genomic_DNA"/>
</dbReference>
<evidence type="ECO:0000313" key="3">
    <source>
        <dbReference type="Proteomes" id="UP000422569"/>
    </source>
</evidence>
<organism evidence="2 3">
    <name type="scientific">Methylocystis parvus</name>
    <dbReference type="NCBI Taxonomy" id="134"/>
    <lineage>
        <taxon>Bacteria</taxon>
        <taxon>Pseudomonadati</taxon>
        <taxon>Pseudomonadota</taxon>
        <taxon>Alphaproteobacteria</taxon>
        <taxon>Hyphomicrobiales</taxon>
        <taxon>Methylocystaceae</taxon>
        <taxon>Methylocystis</taxon>
    </lineage>
</organism>
<dbReference type="Proteomes" id="UP000422569">
    <property type="component" value="Chromosome"/>
</dbReference>
<accession>A0A6B8M4D3</accession>
<keyword evidence="1" id="KW-0812">Transmembrane</keyword>
<proteinExistence type="predicted"/>
<evidence type="ECO:0000313" key="2">
    <source>
        <dbReference type="EMBL" id="QGM98784.1"/>
    </source>
</evidence>
<dbReference type="KEGG" id="mpar:F7D14_15695"/>
<dbReference type="RefSeq" id="WP_016918638.1">
    <property type="nucleotide sequence ID" value="NZ_CP044331.1"/>
</dbReference>
<name>A0A6B8M4D3_9HYPH</name>
<keyword evidence="3" id="KW-1185">Reference proteome</keyword>
<sequence length="115" mass="12086">MDAFVAMDGVVASPQAYGAFFLFPFLMIIGAAIGCALARPLRLCAWTTSLAMMGVCGAWMGAEVAYLFGRVEIGGVHQFLAAVVGAGLFAYVWRRAHQPVAVDPDSGVALHEPPA</sequence>
<keyword evidence="1" id="KW-0472">Membrane</keyword>
<protein>
    <submittedName>
        <fullName evidence="2">Uncharacterized protein</fullName>
    </submittedName>
</protein>